<dbReference type="RefSeq" id="WP_086744791.1">
    <property type="nucleotide sequence ID" value="NZ_MWPV01000004.1"/>
</dbReference>
<dbReference type="Proteomes" id="UP000194841">
    <property type="component" value="Unassembled WGS sequence"/>
</dbReference>
<dbReference type="AlphaFoldDB" id="A0A244CNZ1"/>
<comment type="caution">
    <text evidence="2">The sequence shown here is derived from an EMBL/GenBank/DDBJ whole genome shotgun (WGS) entry which is preliminary data.</text>
</comment>
<organism evidence="2 3">
    <name type="scientific">Pseudoalteromonas ulvae</name>
    <dbReference type="NCBI Taxonomy" id="107327"/>
    <lineage>
        <taxon>Bacteria</taxon>
        <taxon>Pseudomonadati</taxon>
        <taxon>Pseudomonadota</taxon>
        <taxon>Gammaproteobacteria</taxon>
        <taxon>Alteromonadales</taxon>
        <taxon>Pseudoalteromonadaceae</taxon>
        <taxon>Pseudoalteromonas</taxon>
    </lineage>
</organism>
<proteinExistence type="predicted"/>
<reference evidence="2 3" key="1">
    <citation type="submission" date="2017-02" db="EMBL/GenBank/DDBJ databases">
        <title>Pseudoalteromonas ulvae TC14 Genome.</title>
        <authorList>
            <person name="Molmeret M."/>
        </authorList>
    </citation>
    <scope>NUCLEOTIDE SEQUENCE [LARGE SCALE GENOMIC DNA]</scope>
    <source>
        <strain evidence="2">TC14</strain>
    </source>
</reference>
<protein>
    <recommendedName>
        <fullName evidence="4">Adhesin domain-containing protein</fullName>
    </recommendedName>
</protein>
<evidence type="ECO:0008006" key="4">
    <source>
        <dbReference type="Google" id="ProtNLM"/>
    </source>
</evidence>
<evidence type="ECO:0000256" key="1">
    <source>
        <dbReference type="SAM" id="SignalP"/>
    </source>
</evidence>
<feature type="signal peptide" evidence="1">
    <location>
        <begin position="1"/>
        <end position="21"/>
    </location>
</feature>
<accession>A0A244CNZ1</accession>
<name>A0A244CNZ1_PSEDV</name>
<keyword evidence="3" id="KW-1185">Reference proteome</keyword>
<evidence type="ECO:0000313" key="3">
    <source>
        <dbReference type="Proteomes" id="UP000194841"/>
    </source>
</evidence>
<dbReference type="EMBL" id="MWPV01000004">
    <property type="protein sequence ID" value="OUL57333.1"/>
    <property type="molecule type" value="Genomic_DNA"/>
</dbReference>
<feature type="chain" id="PRO_5012918952" description="Adhesin domain-containing protein" evidence="1">
    <location>
        <begin position="22"/>
        <end position="206"/>
    </location>
</feature>
<sequence>MKLATHIIAIASILFASAALADSEKRISENLTMTEQQSLHINFPVGSLEIEVTDSNQLEVEIEIKPKKNGWFSSSQDLSNITLSKKVTDNRVKLEIDEDDLQQEWTLRVPRSAAIDINLGVGSIEVNKLANSADIEVGVGSIRVDTVLNDFKRIDLDSGVGDTRVTGLVNEIKENRKMVSSEIQYRGQGEFTLNLEVGVGDIRVRH</sequence>
<gene>
    <name evidence="2" type="ORF">B1199_14305</name>
</gene>
<evidence type="ECO:0000313" key="2">
    <source>
        <dbReference type="EMBL" id="OUL57333.1"/>
    </source>
</evidence>
<keyword evidence="1" id="KW-0732">Signal</keyword>
<dbReference type="OrthoDB" id="5767486at2"/>